<keyword evidence="4 7" id="KW-0812">Transmembrane</keyword>
<protein>
    <submittedName>
        <fullName evidence="9">Lipopolysaccharide biosynthesis protein</fullName>
    </submittedName>
</protein>
<sequence length="217" mass="22885">MTLLELIKLLRKHLKLVIALPIACAIAMAAFAWLFLPNQYSASVSMYVLTKSDSESSGVSNTDLTASQMLTNDVAALIERDRVLSDAASALHMDSLAGYDIKVTSATTTRVLTLTVTGESAQSVAIVANQLAATTDNVAQEAMDVRAVNAIDKAVEPAAPSGPPRAMYTAVAFLAGIFLAVAIVVLIDMVNTRVRSAEEAEELLGLPIIGRIPTIKG</sequence>
<evidence type="ECO:0000259" key="8">
    <source>
        <dbReference type="Pfam" id="PF02706"/>
    </source>
</evidence>
<name>A0A2K2UAK3_9ACTN</name>
<dbReference type="OrthoDB" id="2360475at2"/>
<dbReference type="InterPro" id="IPR003856">
    <property type="entry name" value="LPS_length_determ_N"/>
</dbReference>
<dbReference type="InterPro" id="IPR050445">
    <property type="entry name" value="Bact_polysacc_biosynth/exp"/>
</dbReference>
<dbReference type="PANTHER" id="PTHR32309">
    <property type="entry name" value="TYROSINE-PROTEIN KINASE"/>
    <property type="match status" value="1"/>
</dbReference>
<accession>A0A2K2UAK3</accession>
<evidence type="ECO:0000256" key="1">
    <source>
        <dbReference type="ARBA" id="ARBA00004651"/>
    </source>
</evidence>
<dbReference type="Pfam" id="PF02706">
    <property type="entry name" value="Wzz"/>
    <property type="match status" value="1"/>
</dbReference>
<dbReference type="PANTHER" id="PTHR32309:SF13">
    <property type="entry name" value="FERRIC ENTEROBACTIN TRANSPORT PROTEIN FEPE"/>
    <property type="match status" value="1"/>
</dbReference>
<evidence type="ECO:0000256" key="2">
    <source>
        <dbReference type="ARBA" id="ARBA00006683"/>
    </source>
</evidence>
<evidence type="ECO:0000313" key="9">
    <source>
        <dbReference type="EMBL" id="PNV67210.1"/>
    </source>
</evidence>
<proteinExistence type="inferred from homology"/>
<dbReference type="GO" id="GO:0004713">
    <property type="term" value="F:protein tyrosine kinase activity"/>
    <property type="evidence" value="ECO:0007669"/>
    <property type="project" value="TreeGrafter"/>
</dbReference>
<dbReference type="GO" id="GO:0005886">
    <property type="term" value="C:plasma membrane"/>
    <property type="evidence" value="ECO:0007669"/>
    <property type="project" value="UniProtKB-SubCell"/>
</dbReference>
<feature type="domain" description="Polysaccharide chain length determinant N-terminal" evidence="8">
    <location>
        <begin position="2"/>
        <end position="90"/>
    </location>
</feature>
<evidence type="ECO:0000256" key="5">
    <source>
        <dbReference type="ARBA" id="ARBA00022989"/>
    </source>
</evidence>
<dbReference type="Proteomes" id="UP000236197">
    <property type="component" value="Unassembled WGS sequence"/>
</dbReference>
<evidence type="ECO:0000256" key="6">
    <source>
        <dbReference type="ARBA" id="ARBA00023136"/>
    </source>
</evidence>
<organism evidence="9 10">
    <name type="scientific">Enteroscipio rubneri</name>
    <dbReference type="NCBI Taxonomy" id="2070686"/>
    <lineage>
        <taxon>Bacteria</taxon>
        <taxon>Bacillati</taxon>
        <taxon>Actinomycetota</taxon>
        <taxon>Coriobacteriia</taxon>
        <taxon>Eggerthellales</taxon>
        <taxon>Eggerthellaceae</taxon>
        <taxon>Enteroscipio</taxon>
    </lineage>
</organism>
<keyword evidence="3" id="KW-1003">Cell membrane</keyword>
<feature type="transmembrane region" description="Helical" evidence="7">
    <location>
        <begin position="16"/>
        <end position="36"/>
    </location>
</feature>
<evidence type="ECO:0000256" key="4">
    <source>
        <dbReference type="ARBA" id="ARBA00022692"/>
    </source>
</evidence>
<comment type="caution">
    <text evidence="9">The sequence shown here is derived from an EMBL/GenBank/DDBJ whole genome shotgun (WGS) entry which is preliminary data.</text>
</comment>
<gene>
    <name evidence="9" type="ORF">C2L71_08995</name>
</gene>
<dbReference type="AlphaFoldDB" id="A0A2K2UAK3"/>
<comment type="subcellular location">
    <subcellularLocation>
        <location evidence="1">Cell membrane</location>
        <topology evidence="1">Multi-pass membrane protein</topology>
    </subcellularLocation>
</comment>
<dbReference type="EMBL" id="PPEK01000011">
    <property type="protein sequence ID" value="PNV67210.1"/>
    <property type="molecule type" value="Genomic_DNA"/>
</dbReference>
<evidence type="ECO:0000256" key="3">
    <source>
        <dbReference type="ARBA" id="ARBA00022475"/>
    </source>
</evidence>
<keyword evidence="6 7" id="KW-0472">Membrane</keyword>
<reference evidence="10" key="1">
    <citation type="submission" date="2018-01" db="EMBL/GenBank/DDBJ databases">
        <title>Rubneribacter badeniensis gen. nov., sp. nov., and Colonibacter rubneri, gen. nov., sp. nov., WGS of new members of the Eggerthellaceae.</title>
        <authorList>
            <person name="Danylec N."/>
            <person name="Stoll D.A."/>
            <person name="Doetsch A."/>
            <person name="Kulling S.E."/>
            <person name="Huch M."/>
        </authorList>
    </citation>
    <scope>NUCLEOTIDE SEQUENCE [LARGE SCALE GENOMIC DNA]</scope>
    <source>
        <strain evidence="10">ResAG-96</strain>
    </source>
</reference>
<keyword evidence="5 7" id="KW-1133">Transmembrane helix</keyword>
<comment type="similarity">
    <text evidence="2">Belongs to the CpsC/CapA family.</text>
</comment>
<evidence type="ECO:0000313" key="10">
    <source>
        <dbReference type="Proteomes" id="UP000236197"/>
    </source>
</evidence>
<feature type="transmembrane region" description="Helical" evidence="7">
    <location>
        <begin position="166"/>
        <end position="187"/>
    </location>
</feature>
<evidence type="ECO:0000256" key="7">
    <source>
        <dbReference type="SAM" id="Phobius"/>
    </source>
</evidence>
<keyword evidence="10" id="KW-1185">Reference proteome</keyword>
<dbReference type="RefSeq" id="WP_103265438.1">
    <property type="nucleotide sequence ID" value="NZ_CABMLE010000011.1"/>
</dbReference>